<evidence type="ECO:0000256" key="1">
    <source>
        <dbReference type="SAM" id="MobiDB-lite"/>
    </source>
</evidence>
<accession>A0ABQ6VE61</accession>
<organism evidence="3 4">
    <name type="scientific">Corynebacterium zhongnanshanii</name>
    <dbReference type="NCBI Taxonomy" id="2768834"/>
    <lineage>
        <taxon>Bacteria</taxon>
        <taxon>Bacillati</taxon>
        <taxon>Actinomycetota</taxon>
        <taxon>Actinomycetes</taxon>
        <taxon>Mycobacteriales</taxon>
        <taxon>Corynebacteriaceae</taxon>
        <taxon>Corynebacterium</taxon>
    </lineage>
</organism>
<feature type="region of interest" description="Disordered" evidence="1">
    <location>
        <begin position="104"/>
        <end position="223"/>
    </location>
</feature>
<keyword evidence="2" id="KW-1133">Transmembrane helix</keyword>
<feature type="compositionally biased region" description="Acidic residues" evidence="1">
    <location>
        <begin position="202"/>
        <end position="211"/>
    </location>
</feature>
<dbReference type="EMBL" id="WBZJ01000001">
    <property type="protein sequence ID" value="KAB3522717.1"/>
    <property type="molecule type" value="Genomic_DNA"/>
</dbReference>
<reference evidence="3 4" key="1">
    <citation type="submission" date="2019-10" db="EMBL/GenBank/DDBJ databases">
        <title>Corynebacterium sp novel species isolated from the respiratory tract of Marmot.</title>
        <authorList>
            <person name="Zhang G."/>
        </authorList>
    </citation>
    <scope>NUCLEOTIDE SEQUENCE [LARGE SCALE GENOMIC DNA]</scope>
    <source>
        <strain evidence="3 4">336</strain>
    </source>
</reference>
<evidence type="ECO:0000256" key="2">
    <source>
        <dbReference type="SAM" id="Phobius"/>
    </source>
</evidence>
<feature type="region of interest" description="Disordered" evidence="1">
    <location>
        <begin position="1"/>
        <end position="36"/>
    </location>
</feature>
<comment type="caution">
    <text evidence="3">The sequence shown here is derived from an EMBL/GenBank/DDBJ whole genome shotgun (WGS) entry which is preliminary data.</text>
</comment>
<keyword evidence="4" id="KW-1185">Reference proteome</keyword>
<proteinExistence type="predicted"/>
<feature type="compositionally biased region" description="Acidic residues" evidence="1">
    <location>
        <begin position="184"/>
        <end position="194"/>
    </location>
</feature>
<protein>
    <submittedName>
        <fullName evidence="3">DUF2157 domain-containing protein</fullName>
    </submittedName>
</protein>
<feature type="compositionally biased region" description="Basic and acidic residues" evidence="1">
    <location>
        <begin position="212"/>
        <end position="223"/>
    </location>
</feature>
<dbReference type="Proteomes" id="UP000436181">
    <property type="component" value="Unassembled WGS sequence"/>
</dbReference>
<dbReference type="RefSeq" id="WP_151843631.1">
    <property type="nucleotide sequence ID" value="NZ_WBZJ01000001.1"/>
</dbReference>
<feature type="compositionally biased region" description="Basic and acidic residues" evidence="1">
    <location>
        <begin position="171"/>
        <end position="183"/>
    </location>
</feature>
<feature type="transmembrane region" description="Helical" evidence="2">
    <location>
        <begin position="250"/>
        <end position="272"/>
    </location>
</feature>
<evidence type="ECO:0000313" key="4">
    <source>
        <dbReference type="Proteomes" id="UP000436181"/>
    </source>
</evidence>
<feature type="transmembrane region" description="Helical" evidence="2">
    <location>
        <begin position="278"/>
        <end position="299"/>
    </location>
</feature>
<keyword evidence="2" id="KW-0812">Transmembrane</keyword>
<feature type="transmembrane region" description="Helical" evidence="2">
    <location>
        <begin position="306"/>
        <end position="325"/>
    </location>
</feature>
<feature type="compositionally biased region" description="Low complexity" evidence="1">
    <location>
        <begin position="122"/>
        <end position="170"/>
    </location>
</feature>
<gene>
    <name evidence="3" type="ORF">F8377_00595</name>
</gene>
<sequence length="327" mass="33954">MSEKLTVAELLARHGRSGSSDSSRPHRRRSLSEGGVSVAELTGSIPVVKDEHIRAAQALDRDSVNVTEPEILEAELVDAEETEAEVRTVTDADQVAAEPIDVELAGDDPIDAEVADPEAPAEESGAAVAAAAAAAAPAAQTAVPEAPADKPSAPAAPAAVDAPADAAAGEARAEETEEAREGAEADTVEVDEAEADHAEEARDVEEADEVETDRAEGPVEGPKEFEELVATLSDNEVVDFEDNRISWPAMIAQAIGAVAAGVLIFIGFNLLWANVSPIIVLALALIATVAMVVGVHLLLRHKDKLLMILALIVGLVLTIGPRLIIGI</sequence>
<name>A0ABQ6VE61_9CORY</name>
<keyword evidence="2" id="KW-0472">Membrane</keyword>
<feature type="compositionally biased region" description="Acidic residues" evidence="1">
    <location>
        <begin position="104"/>
        <end position="121"/>
    </location>
</feature>
<evidence type="ECO:0000313" key="3">
    <source>
        <dbReference type="EMBL" id="KAB3522717.1"/>
    </source>
</evidence>